<feature type="transmembrane region" description="Helical" evidence="1">
    <location>
        <begin position="110"/>
        <end position="129"/>
    </location>
</feature>
<evidence type="ECO:0000256" key="1">
    <source>
        <dbReference type="SAM" id="Phobius"/>
    </source>
</evidence>
<dbReference type="InterPro" id="IPR010645">
    <property type="entry name" value="MFS_4"/>
</dbReference>
<dbReference type="PANTHER" id="PTHR23537:SF1">
    <property type="entry name" value="SUGAR TRANSPORTER"/>
    <property type="match status" value="1"/>
</dbReference>
<dbReference type="GO" id="GO:0005886">
    <property type="term" value="C:plasma membrane"/>
    <property type="evidence" value="ECO:0007669"/>
    <property type="project" value="TreeGrafter"/>
</dbReference>
<feature type="transmembrane region" description="Helical" evidence="1">
    <location>
        <begin position="337"/>
        <end position="358"/>
    </location>
</feature>
<name>A0A5C7S4X7_THASP</name>
<feature type="transmembrane region" description="Helical" evidence="1">
    <location>
        <begin position="370"/>
        <end position="389"/>
    </location>
</feature>
<comment type="caution">
    <text evidence="2">The sequence shown here is derived from an EMBL/GenBank/DDBJ whole genome shotgun (WGS) entry which is preliminary data.</text>
</comment>
<feature type="transmembrane region" description="Helical" evidence="1">
    <location>
        <begin position="167"/>
        <end position="186"/>
    </location>
</feature>
<feature type="transmembrane region" description="Helical" evidence="1">
    <location>
        <begin position="303"/>
        <end position="325"/>
    </location>
</feature>
<dbReference type="EMBL" id="SSFD01000387">
    <property type="protein sequence ID" value="TXH78499.1"/>
    <property type="molecule type" value="Genomic_DNA"/>
</dbReference>
<dbReference type="Pfam" id="PF06779">
    <property type="entry name" value="MFS_4"/>
    <property type="match status" value="1"/>
</dbReference>
<feature type="transmembrane region" description="Helical" evidence="1">
    <location>
        <begin position="248"/>
        <end position="268"/>
    </location>
</feature>
<feature type="transmembrane region" description="Helical" evidence="1">
    <location>
        <begin position="84"/>
        <end position="104"/>
    </location>
</feature>
<protein>
    <submittedName>
        <fullName evidence="2">YbfB/YjiJ family MFS transporter</fullName>
    </submittedName>
</protein>
<feature type="transmembrane region" description="Helical" evidence="1">
    <location>
        <begin position="12"/>
        <end position="33"/>
    </location>
</feature>
<reference evidence="2 3" key="1">
    <citation type="submission" date="2018-09" db="EMBL/GenBank/DDBJ databases">
        <title>Metagenome Assembled Genomes from an Advanced Water Purification Facility.</title>
        <authorList>
            <person name="Stamps B.W."/>
            <person name="Spear J.R."/>
        </authorList>
    </citation>
    <scope>NUCLEOTIDE SEQUENCE [LARGE SCALE GENOMIC DNA]</scope>
    <source>
        <strain evidence="2">Bin_27_1</strain>
    </source>
</reference>
<evidence type="ECO:0000313" key="2">
    <source>
        <dbReference type="EMBL" id="TXH78499.1"/>
    </source>
</evidence>
<feature type="transmembrane region" description="Helical" evidence="1">
    <location>
        <begin position="280"/>
        <end position="297"/>
    </location>
</feature>
<dbReference type="PANTHER" id="PTHR23537">
    <property type="match status" value="1"/>
</dbReference>
<evidence type="ECO:0000313" key="3">
    <source>
        <dbReference type="Proteomes" id="UP000321192"/>
    </source>
</evidence>
<keyword evidence="1" id="KW-0812">Transmembrane</keyword>
<accession>A0A5C7S4X7</accession>
<dbReference type="Proteomes" id="UP000321192">
    <property type="component" value="Unassembled WGS sequence"/>
</dbReference>
<dbReference type="Gene3D" id="1.20.1250.20">
    <property type="entry name" value="MFS general substrate transporter like domains"/>
    <property type="match status" value="2"/>
</dbReference>
<keyword evidence="1" id="KW-1133">Transmembrane helix</keyword>
<organism evidence="2 3">
    <name type="scientific">Thauera aminoaromatica</name>
    <dbReference type="NCBI Taxonomy" id="164330"/>
    <lineage>
        <taxon>Bacteria</taxon>
        <taxon>Pseudomonadati</taxon>
        <taxon>Pseudomonadota</taxon>
        <taxon>Betaproteobacteria</taxon>
        <taxon>Rhodocyclales</taxon>
        <taxon>Zoogloeaceae</taxon>
        <taxon>Thauera</taxon>
    </lineage>
</organism>
<dbReference type="AlphaFoldDB" id="A0A5C7S4X7"/>
<dbReference type="InterPro" id="IPR036259">
    <property type="entry name" value="MFS_trans_sf"/>
</dbReference>
<dbReference type="SUPFAM" id="SSF103473">
    <property type="entry name" value="MFS general substrate transporter"/>
    <property type="match status" value="1"/>
</dbReference>
<feature type="transmembrane region" description="Helical" evidence="1">
    <location>
        <begin position="53"/>
        <end position="72"/>
    </location>
</feature>
<keyword evidence="1" id="KW-0472">Membrane</keyword>
<feature type="transmembrane region" description="Helical" evidence="1">
    <location>
        <begin position="141"/>
        <end position="161"/>
    </location>
</feature>
<gene>
    <name evidence="2" type="ORF">E6Q80_22550</name>
</gene>
<sequence>MEKNPPSSLSPGTTVFIGLLALAIAMGIGRFAFTPLMPLMVRDGSLNTVTGTEWATANYVGYLLGAISASWFARSPRLGLQVGLLGVAATTLAMAWGNAALPWLGLALRASAGVFSAWVLVCASSWCLPELARRSSTSLGGWIYTGVGVGIAATGVLTWLGGAQAAAVLWVELGLLAVVGAVHVIWRLRGQSAAASPAGTPDAPKPPPPAVASGNLGIVLCYSAFGFGYIIPATFLPTMARQLVSDPLVFGLTWPIFGAAAALSVAFAAHRLHGWPRRKVWAIAQGVMAAGTLLPLLQPALWVLAASAVLVGGTFMVTTMAGLQLARERAPANPTALLARMTTGFAAGQIAGPLLVRLVGDTRIAGLDALGLASATAGLLLAMTAIWLWRDDIAAATKPRSA</sequence>
<feature type="transmembrane region" description="Helical" evidence="1">
    <location>
        <begin position="215"/>
        <end position="236"/>
    </location>
</feature>
<proteinExistence type="predicted"/>